<dbReference type="Proteomes" id="UP000887565">
    <property type="component" value="Unplaced"/>
</dbReference>
<organism evidence="1 2">
    <name type="scientific">Romanomermis culicivorax</name>
    <name type="common">Nematode worm</name>
    <dbReference type="NCBI Taxonomy" id="13658"/>
    <lineage>
        <taxon>Eukaryota</taxon>
        <taxon>Metazoa</taxon>
        <taxon>Ecdysozoa</taxon>
        <taxon>Nematoda</taxon>
        <taxon>Enoplea</taxon>
        <taxon>Dorylaimia</taxon>
        <taxon>Mermithida</taxon>
        <taxon>Mermithoidea</taxon>
        <taxon>Mermithidae</taxon>
        <taxon>Romanomermis</taxon>
    </lineage>
</organism>
<name>A0A915KCV9_ROMCU</name>
<dbReference type="WBParaSite" id="nRc.2.0.1.t35749-RA">
    <property type="protein sequence ID" value="nRc.2.0.1.t35749-RA"/>
    <property type="gene ID" value="nRc.2.0.1.g35749"/>
</dbReference>
<reference evidence="2" key="1">
    <citation type="submission" date="2022-11" db="UniProtKB">
        <authorList>
            <consortium name="WormBaseParasite"/>
        </authorList>
    </citation>
    <scope>IDENTIFICATION</scope>
</reference>
<accession>A0A915KCV9</accession>
<sequence length="72" mass="7600">MNEAHGRLTQVITKGIYDSVVVLKGFLGGAVAVPPLANVGVGVTIPTKAQQKWPGSGPVDWLKHQSYGCNIE</sequence>
<proteinExistence type="predicted"/>
<dbReference type="AlphaFoldDB" id="A0A915KCV9"/>
<protein>
    <submittedName>
        <fullName evidence="2">Uncharacterized protein</fullName>
    </submittedName>
</protein>
<evidence type="ECO:0000313" key="2">
    <source>
        <dbReference type="WBParaSite" id="nRc.2.0.1.t35749-RA"/>
    </source>
</evidence>
<keyword evidence="1" id="KW-1185">Reference proteome</keyword>
<evidence type="ECO:0000313" key="1">
    <source>
        <dbReference type="Proteomes" id="UP000887565"/>
    </source>
</evidence>